<proteinExistence type="predicted"/>
<protein>
    <submittedName>
        <fullName evidence="2">Uncharacterized protein</fullName>
    </submittedName>
</protein>
<gene>
    <name evidence="2" type="ORF">Pmani_026900</name>
</gene>
<feature type="compositionally biased region" description="Polar residues" evidence="1">
    <location>
        <begin position="36"/>
        <end position="48"/>
    </location>
</feature>
<dbReference type="AlphaFoldDB" id="A0AAE1P2L5"/>
<organism evidence="2 3">
    <name type="scientific">Petrolisthes manimaculis</name>
    <dbReference type="NCBI Taxonomy" id="1843537"/>
    <lineage>
        <taxon>Eukaryota</taxon>
        <taxon>Metazoa</taxon>
        <taxon>Ecdysozoa</taxon>
        <taxon>Arthropoda</taxon>
        <taxon>Crustacea</taxon>
        <taxon>Multicrustacea</taxon>
        <taxon>Malacostraca</taxon>
        <taxon>Eumalacostraca</taxon>
        <taxon>Eucarida</taxon>
        <taxon>Decapoda</taxon>
        <taxon>Pleocyemata</taxon>
        <taxon>Anomura</taxon>
        <taxon>Galatheoidea</taxon>
        <taxon>Porcellanidae</taxon>
        <taxon>Petrolisthes</taxon>
    </lineage>
</organism>
<reference evidence="2" key="1">
    <citation type="submission" date="2023-11" db="EMBL/GenBank/DDBJ databases">
        <title>Genome assemblies of two species of porcelain crab, Petrolisthes cinctipes and Petrolisthes manimaculis (Anomura: Porcellanidae).</title>
        <authorList>
            <person name="Angst P."/>
        </authorList>
    </citation>
    <scope>NUCLEOTIDE SEQUENCE</scope>
    <source>
        <strain evidence="2">PB745_02</strain>
        <tissue evidence="2">Gill</tissue>
    </source>
</reference>
<keyword evidence="3" id="KW-1185">Reference proteome</keyword>
<evidence type="ECO:0000313" key="2">
    <source>
        <dbReference type="EMBL" id="KAK4300930.1"/>
    </source>
</evidence>
<accession>A0AAE1P2L5</accession>
<feature type="region of interest" description="Disordered" evidence="1">
    <location>
        <begin position="1"/>
        <end position="82"/>
    </location>
</feature>
<feature type="compositionally biased region" description="Polar residues" evidence="1">
    <location>
        <begin position="18"/>
        <end position="28"/>
    </location>
</feature>
<comment type="caution">
    <text evidence="2">The sequence shown here is derived from an EMBL/GenBank/DDBJ whole genome shotgun (WGS) entry which is preliminary data.</text>
</comment>
<evidence type="ECO:0000256" key="1">
    <source>
        <dbReference type="SAM" id="MobiDB-lite"/>
    </source>
</evidence>
<sequence>MRLNEGHPFDSTGHHNKGTTSPSSSSYGDIQHNHHQTSPHIRTSQDPSVSHGGVSESRNPHHRTSGDPYSHRTHYRDPTSRLWDTPRVFRRCSLWQDSTQNLSLLTTPTDSSQHVNT</sequence>
<name>A0AAE1P2L5_9EUCA</name>
<dbReference type="Proteomes" id="UP001292094">
    <property type="component" value="Unassembled WGS sequence"/>
</dbReference>
<evidence type="ECO:0000313" key="3">
    <source>
        <dbReference type="Proteomes" id="UP001292094"/>
    </source>
</evidence>
<dbReference type="EMBL" id="JAWZYT010002964">
    <property type="protein sequence ID" value="KAK4300930.1"/>
    <property type="molecule type" value="Genomic_DNA"/>
</dbReference>